<evidence type="ECO:0000313" key="11">
    <source>
        <dbReference type="EMBL" id="SDC07218.1"/>
    </source>
</evidence>
<evidence type="ECO:0000256" key="6">
    <source>
        <dbReference type="ARBA" id="ARBA00022989"/>
    </source>
</evidence>
<dbReference type="PANTHER" id="PTHR35011:SF4">
    <property type="entry name" value="SLL1102 PROTEIN"/>
    <property type="match status" value="1"/>
</dbReference>
<dbReference type="RefSeq" id="WP_017676397.1">
    <property type="nucleotide sequence ID" value="NZ_FMZQ01000001.1"/>
</dbReference>
<evidence type="ECO:0000256" key="3">
    <source>
        <dbReference type="ARBA" id="ARBA00022475"/>
    </source>
</evidence>
<keyword evidence="7 9" id="KW-0472">Membrane</keyword>
<dbReference type="EMBL" id="FMZQ01000001">
    <property type="protein sequence ID" value="SDC07218.1"/>
    <property type="molecule type" value="Genomic_DNA"/>
</dbReference>
<feature type="transmembrane region" description="Helical" evidence="9">
    <location>
        <begin position="88"/>
        <end position="113"/>
    </location>
</feature>
<evidence type="ECO:0000313" key="12">
    <source>
        <dbReference type="Proteomes" id="UP000199467"/>
    </source>
</evidence>
<keyword evidence="12" id="KW-1185">Reference proteome</keyword>
<name>A0A1G6IL47_9GAMM</name>
<evidence type="ECO:0000256" key="7">
    <source>
        <dbReference type="ARBA" id="ARBA00023136"/>
    </source>
</evidence>
<sequence length="173" mass="18981">MHAVINRIEQLVETLGSLARGCVLVLVLLVSANVLIRYGFSVSPVALQELEWFLISPIALLGISYVLKHRADVRVDFIYEKFQPRTQAAVDLFSALATCLIGAFLAWVCWHYMMQSYAIGEGSPDPGGLPHRFLVKAFLPLGFALFALQGIADTLRALKSLLASNPTPEEALP</sequence>
<evidence type="ECO:0000256" key="1">
    <source>
        <dbReference type="ARBA" id="ARBA00004429"/>
    </source>
</evidence>
<dbReference type="Pfam" id="PF04290">
    <property type="entry name" value="DctQ"/>
    <property type="match status" value="1"/>
</dbReference>
<organism evidence="11 12">
    <name type="scientific">Ectopseudomonas chengduensis</name>
    <dbReference type="NCBI Taxonomy" id="489632"/>
    <lineage>
        <taxon>Bacteria</taxon>
        <taxon>Pseudomonadati</taxon>
        <taxon>Pseudomonadota</taxon>
        <taxon>Gammaproteobacteria</taxon>
        <taxon>Pseudomonadales</taxon>
        <taxon>Pseudomonadaceae</taxon>
        <taxon>Ectopseudomonas</taxon>
    </lineage>
</organism>
<feature type="transmembrane region" description="Helical" evidence="9">
    <location>
        <begin position="133"/>
        <end position="152"/>
    </location>
</feature>
<proteinExistence type="inferred from homology"/>
<keyword evidence="4 9" id="KW-0997">Cell inner membrane</keyword>
<keyword evidence="6 9" id="KW-1133">Transmembrane helix</keyword>
<comment type="similarity">
    <text evidence="8 9">Belongs to the TRAP transporter small permease family.</text>
</comment>
<dbReference type="AlphaFoldDB" id="A0A1G6IL47"/>
<dbReference type="GO" id="GO:0005886">
    <property type="term" value="C:plasma membrane"/>
    <property type="evidence" value="ECO:0007669"/>
    <property type="project" value="UniProtKB-SubCell"/>
</dbReference>
<comment type="subcellular location">
    <subcellularLocation>
        <location evidence="1 9">Cell inner membrane</location>
        <topology evidence="1 9">Multi-pass membrane protein</topology>
    </subcellularLocation>
</comment>
<evidence type="ECO:0000256" key="5">
    <source>
        <dbReference type="ARBA" id="ARBA00022692"/>
    </source>
</evidence>
<dbReference type="InterPro" id="IPR007387">
    <property type="entry name" value="TRAP_DctQ"/>
</dbReference>
<evidence type="ECO:0000256" key="4">
    <source>
        <dbReference type="ARBA" id="ARBA00022519"/>
    </source>
</evidence>
<gene>
    <name evidence="11" type="ORF">SAMN05216576_101319</name>
</gene>
<keyword evidence="5 9" id="KW-0812">Transmembrane</keyword>
<protein>
    <recommendedName>
        <fullName evidence="9">TRAP transporter small permease protein</fullName>
    </recommendedName>
</protein>
<evidence type="ECO:0000256" key="8">
    <source>
        <dbReference type="ARBA" id="ARBA00038436"/>
    </source>
</evidence>
<reference evidence="12" key="1">
    <citation type="submission" date="2016-10" db="EMBL/GenBank/DDBJ databases">
        <authorList>
            <person name="Varghese N."/>
            <person name="Submissions S."/>
        </authorList>
    </citation>
    <scope>NUCLEOTIDE SEQUENCE [LARGE SCALE GENOMIC DNA]</scope>
    <source>
        <strain evidence="12">DSM 26382</strain>
    </source>
</reference>
<keyword evidence="2 9" id="KW-0813">Transport</keyword>
<feature type="transmembrane region" description="Helical" evidence="9">
    <location>
        <begin position="52"/>
        <end position="67"/>
    </location>
</feature>
<comment type="subunit">
    <text evidence="9">The complex comprises the extracytoplasmic solute receptor protein and the two transmembrane proteins.</text>
</comment>
<dbReference type="Proteomes" id="UP000199467">
    <property type="component" value="Unassembled WGS sequence"/>
</dbReference>
<accession>A0A1G6IL47</accession>
<keyword evidence="3" id="KW-1003">Cell membrane</keyword>
<dbReference type="GO" id="GO:0022857">
    <property type="term" value="F:transmembrane transporter activity"/>
    <property type="evidence" value="ECO:0007669"/>
    <property type="project" value="UniProtKB-UniRule"/>
</dbReference>
<evidence type="ECO:0000256" key="9">
    <source>
        <dbReference type="RuleBase" id="RU369079"/>
    </source>
</evidence>
<evidence type="ECO:0000256" key="2">
    <source>
        <dbReference type="ARBA" id="ARBA00022448"/>
    </source>
</evidence>
<dbReference type="PANTHER" id="PTHR35011">
    <property type="entry name" value="2,3-DIKETO-L-GULONATE TRAP TRANSPORTER SMALL PERMEASE PROTEIN YIAM"/>
    <property type="match status" value="1"/>
</dbReference>
<evidence type="ECO:0000259" key="10">
    <source>
        <dbReference type="Pfam" id="PF04290"/>
    </source>
</evidence>
<feature type="domain" description="Tripartite ATP-independent periplasmic transporters DctQ component" evidence="10">
    <location>
        <begin position="26"/>
        <end position="159"/>
    </location>
</feature>
<comment type="function">
    <text evidence="9">Part of the tripartite ATP-independent periplasmic (TRAP) transport system.</text>
</comment>
<feature type="transmembrane region" description="Helical" evidence="9">
    <location>
        <begin position="21"/>
        <end position="40"/>
    </location>
</feature>
<dbReference type="InterPro" id="IPR055348">
    <property type="entry name" value="DctQ"/>
</dbReference>